<evidence type="ECO:0000256" key="1">
    <source>
        <dbReference type="ARBA" id="ARBA00001917"/>
    </source>
</evidence>
<evidence type="ECO:0000259" key="4">
    <source>
        <dbReference type="SMART" id="SM00903"/>
    </source>
</evidence>
<dbReference type="Gene3D" id="2.30.110.10">
    <property type="entry name" value="Electron Transport, Fmn-binding Protein, Chain A"/>
    <property type="match status" value="1"/>
</dbReference>
<evidence type="ECO:0000256" key="3">
    <source>
        <dbReference type="ARBA" id="ARBA00038054"/>
    </source>
</evidence>
<dbReference type="Pfam" id="PF01613">
    <property type="entry name" value="Flavin_Reduct"/>
    <property type="match status" value="1"/>
</dbReference>
<reference evidence="6" key="1">
    <citation type="submission" date="2015-11" db="EMBL/GenBank/DDBJ databases">
        <authorList>
            <person name="Varghese N."/>
        </authorList>
    </citation>
    <scope>NUCLEOTIDE SEQUENCE [LARGE SCALE GENOMIC DNA]</scope>
    <source>
        <strain evidence="6">JGI-23</strain>
    </source>
</reference>
<proteinExistence type="inferred from homology"/>
<comment type="similarity">
    <text evidence="3">Belongs to the flavoredoxin family.</text>
</comment>
<dbReference type="InterPro" id="IPR002563">
    <property type="entry name" value="Flavin_Rdtase-like_dom"/>
</dbReference>
<evidence type="ECO:0000313" key="5">
    <source>
        <dbReference type="EMBL" id="CUT03810.1"/>
    </source>
</evidence>
<organism evidence="5 6">
    <name type="scientific">Candidatus Chryseopegocella kryptomonas</name>
    <dbReference type="NCBI Taxonomy" id="1633643"/>
    <lineage>
        <taxon>Bacteria</taxon>
        <taxon>Pseudomonadati</taxon>
        <taxon>Candidatus Kryptoniota</taxon>
        <taxon>Candidatus Chryseopegocella</taxon>
    </lineage>
</organism>
<evidence type="ECO:0000313" key="6">
    <source>
        <dbReference type="Proteomes" id="UP000199197"/>
    </source>
</evidence>
<comment type="cofactor">
    <cofactor evidence="1">
        <name>FMN</name>
        <dbReference type="ChEBI" id="CHEBI:58210"/>
    </cofactor>
</comment>
<dbReference type="InterPro" id="IPR012349">
    <property type="entry name" value="Split_barrel_FMN-bd"/>
</dbReference>
<dbReference type="GO" id="GO:0016646">
    <property type="term" value="F:oxidoreductase activity, acting on the CH-NH group of donors, NAD or NADP as acceptor"/>
    <property type="evidence" value="ECO:0007669"/>
    <property type="project" value="UniProtKB-ARBA"/>
</dbReference>
<feature type="domain" description="Flavin reductase like" evidence="4">
    <location>
        <begin position="12"/>
        <end position="155"/>
    </location>
</feature>
<dbReference type="Proteomes" id="UP000199197">
    <property type="component" value="Unassembled WGS sequence"/>
</dbReference>
<dbReference type="GO" id="GO:0010181">
    <property type="term" value="F:FMN binding"/>
    <property type="evidence" value="ECO:0007669"/>
    <property type="project" value="InterPro"/>
</dbReference>
<keyword evidence="2" id="KW-0285">Flavoprotein</keyword>
<dbReference type="OrthoDB" id="9794638at2"/>
<sequence>MKKEIALDLSNRILNIGGVVLITAKFGDKDNITPVAWNVPVSKEPPLVAVAIAPERFIYGLIEKSGEFGVNLPTREILKQLYYCGKHSGRDVDKFEKTKLTRIKAKFISAPLIDECIANLECKVEKIYPAGDHNLIIGRVLRVLVESQLFDDYLKVDLEKAKTVHHLGGSLFTVPNGIIDVKKL</sequence>
<dbReference type="SUPFAM" id="SSF50475">
    <property type="entry name" value="FMN-binding split barrel"/>
    <property type="match status" value="1"/>
</dbReference>
<protein>
    <submittedName>
        <fullName evidence="5">NADH-FMN oxidoreductase RutF, flavin reductase (DIM6/NTAB) family</fullName>
    </submittedName>
</protein>
<dbReference type="EMBL" id="CZVW01000018">
    <property type="protein sequence ID" value="CUT03810.1"/>
    <property type="molecule type" value="Genomic_DNA"/>
</dbReference>
<dbReference type="InterPro" id="IPR052174">
    <property type="entry name" value="Flavoredoxin"/>
</dbReference>
<dbReference type="AlphaFoldDB" id="A0A0P1NXV2"/>
<name>A0A0P1NXV2_9BACT</name>
<dbReference type="PANTHER" id="PTHR43567">
    <property type="entry name" value="FLAVOREDOXIN-RELATED-RELATED"/>
    <property type="match status" value="1"/>
</dbReference>
<gene>
    <name evidence="5" type="ORF">JGI23_01559</name>
</gene>
<dbReference type="RefSeq" id="WP_092350567.1">
    <property type="nucleotide sequence ID" value="NZ_CZVW01000018.1"/>
</dbReference>
<dbReference type="PANTHER" id="PTHR43567:SF1">
    <property type="entry name" value="FLAVOREDOXIN"/>
    <property type="match status" value="1"/>
</dbReference>
<keyword evidence="6" id="KW-1185">Reference proteome</keyword>
<dbReference type="SMART" id="SM00903">
    <property type="entry name" value="Flavin_Reduct"/>
    <property type="match status" value="1"/>
</dbReference>
<evidence type="ECO:0000256" key="2">
    <source>
        <dbReference type="ARBA" id="ARBA00022630"/>
    </source>
</evidence>
<accession>A0A0P1NXV2</accession>